<comment type="caution">
    <text evidence="2">The sequence shown here is derived from an EMBL/GenBank/DDBJ whole genome shotgun (WGS) entry which is preliminary data.</text>
</comment>
<sequence length="92" mass="8882">MSERTRRATGGGCERVVRSGERVEEDKGYIGVGEVGGGLVPAGGGLRETAGRAGEGARQGVSAAAGQGAGSGALSASVRATPSLGGGRRGGR</sequence>
<accession>A0A1A9NF11</accession>
<evidence type="ECO:0000313" key="2">
    <source>
        <dbReference type="EMBL" id="OAJ65236.1"/>
    </source>
</evidence>
<proteinExistence type="predicted"/>
<evidence type="ECO:0000313" key="3">
    <source>
        <dbReference type="Proteomes" id="UP000078116"/>
    </source>
</evidence>
<protein>
    <submittedName>
        <fullName evidence="2">Uncharacterized protein</fullName>
    </submittedName>
</protein>
<reference evidence="2 3" key="1">
    <citation type="submission" date="2016-04" db="EMBL/GenBank/DDBJ databases">
        <title>Reclassification of Paraburkholderia panaciterrae (Farh et al. 2015) Dobritsa &amp; Samadpour 2016 as a later homotypic synonym of Paraburkholderia ginsengiterrae (Farh et al. 2015) Dobritsa &amp; Samadpour 2016.</title>
        <authorList>
            <person name="Dobritsa A.P."/>
            <person name="Kutumbaka K."/>
            <person name="Samadpour M."/>
        </authorList>
    </citation>
    <scope>NUCLEOTIDE SEQUENCE [LARGE SCALE GENOMIC DNA]</scope>
    <source>
        <strain evidence="2 3">DCY85</strain>
    </source>
</reference>
<evidence type="ECO:0000256" key="1">
    <source>
        <dbReference type="SAM" id="MobiDB-lite"/>
    </source>
</evidence>
<gene>
    <name evidence="2" type="ORF">A6V37_37715</name>
</gene>
<dbReference type="AlphaFoldDB" id="A0A1A9NF11"/>
<name>A0A1A9NF11_9BURK</name>
<organism evidence="2 3">
    <name type="scientific">Paraburkholderia ginsengiterrae</name>
    <dbReference type="NCBI Taxonomy" id="1462993"/>
    <lineage>
        <taxon>Bacteria</taxon>
        <taxon>Pseudomonadati</taxon>
        <taxon>Pseudomonadota</taxon>
        <taxon>Betaproteobacteria</taxon>
        <taxon>Burkholderiales</taxon>
        <taxon>Burkholderiaceae</taxon>
        <taxon>Paraburkholderia</taxon>
    </lineage>
</organism>
<feature type="region of interest" description="Disordered" evidence="1">
    <location>
        <begin position="46"/>
        <end position="92"/>
    </location>
</feature>
<feature type="compositionally biased region" description="Low complexity" evidence="1">
    <location>
        <begin position="56"/>
        <end position="80"/>
    </location>
</feature>
<dbReference type="EMBL" id="LXKA01000049">
    <property type="protein sequence ID" value="OAJ65236.1"/>
    <property type="molecule type" value="Genomic_DNA"/>
</dbReference>
<feature type="region of interest" description="Disordered" evidence="1">
    <location>
        <begin position="1"/>
        <end position="21"/>
    </location>
</feature>
<dbReference type="Proteomes" id="UP000078116">
    <property type="component" value="Unassembled WGS sequence"/>
</dbReference>